<dbReference type="PANTHER" id="PTHR11561">
    <property type="entry name" value="PHOSPHOENOLPYRUVATE CARBOXYKINASE"/>
    <property type="match status" value="1"/>
</dbReference>
<evidence type="ECO:0000259" key="14">
    <source>
        <dbReference type="Pfam" id="PF17297"/>
    </source>
</evidence>
<reference evidence="15 16" key="2">
    <citation type="submission" date="2016-12" db="EMBL/GenBank/DDBJ databases">
        <title>Draft Genome Sequence of Cystobacter ferrugineus Strain Cbfe23.</title>
        <authorList>
            <person name="Akbar S."/>
            <person name="Dowd S.E."/>
            <person name="Stevens D.C."/>
        </authorList>
    </citation>
    <scope>NUCLEOTIDE SEQUENCE [LARGE SCALE GENOMIC DNA]</scope>
    <source>
        <strain evidence="15 16">Cbfe23</strain>
    </source>
</reference>
<dbReference type="STRING" id="83449.BON30_43525"/>
<keyword evidence="15" id="KW-0808">Transferase</keyword>
<comment type="caution">
    <text evidence="15">The sequence shown here is derived from an EMBL/GenBank/DDBJ whole genome shotgun (WGS) entry which is preliminary data.</text>
</comment>
<dbReference type="HAMAP" id="MF_00452">
    <property type="entry name" value="PEPCK_GTP"/>
    <property type="match status" value="1"/>
</dbReference>
<name>A0A1L9AWL2_9BACT</name>
<dbReference type="RefSeq" id="WP_071904509.1">
    <property type="nucleotide sequence ID" value="NZ_MPIN01000019.1"/>
</dbReference>
<dbReference type="GO" id="GO:0005829">
    <property type="term" value="C:cytosol"/>
    <property type="evidence" value="ECO:0007669"/>
    <property type="project" value="TreeGrafter"/>
</dbReference>
<evidence type="ECO:0000256" key="4">
    <source>
        <dbReference type="ARBA" id="ARBA00022432"/>
    </source>
</evidence>
<keyword evidence="8 11" id="KW-0342">GTP-binding</keyword>
<dbReference type="CDD" id="cd00819">
    <property type="entry name" value="PEPCK_GTP"/>
    <property type="match status" value="1"/>
</dbReference>
<dbReference type="PIRSF" id="PIRSF001348">
    <property type="entry name" value="PEP_carboxykinase_GTP"/>
    <property type="match status" value="1"/>
</dbReference>
<evidence type="ECO:0000256" key="2">
    <source>
        <dbReference type="ARBA" id="ARBA00005796"/>
    </source>
</evidence>
<evidence type="ECO:0000313" key="16">
    <source>
        <dbReference type="Proteomes" id="UP000182229"/>
    </source>
</evidence>
<dbReference type="InterPro" id="IPR008210">
    <property type="entry name" value="PEP_carboxykinase_N"/>
</dbReference>
<evidence type="ECO:0000256" key="3">
    <source>
        <dbReference type="ARBA" id="ARBA00011245"/>
    </source>
</evidence>
<dbReference type="Pfam" id="PF17297">
    <property type="entry name" value="PEPCK_N"/>
    <property type="match status" value="1"/>
</dbReference>
<feature type="binding site" evidence="11">
    <location>
        <position position="82"/>
    </location>
    <ligand>
        <name>substrate</name>
    </ligand>
</feature>
<gene>
    <name evidence="11" type="primary">pckG</name>
    <name evidence="15" type="ORF">BON30_43525</name>
</gene>
<dbReference type="UniPathway" id="UPA00138"/>
<dbReference type="GO" id="GO:0005525">
    <property type="term" value="F:GTP binding"/>
    <property type="evidence" value="ECO:0007669"/>
    <property type="project" value="UniProtKB-UniRule"/>
</dbReference>
<sequence length="597" mass="66023">MASLQTPGTQGSAPTKNPELLAWVAKMAQMTQPDQIVWCDGSEEEKKRLTELAVKQGILIPLNPQKRPGCYLHRSNPNDVARVEHLTFICTTNKEDAGPTNNWMEPESAYTKLSHLFTGSMKGRTMYVVPYVMGPLGSPFAKVGVELTDSVYVVLNMRIMTRMGRAALEMLGDSGEFNRGLHSTGDLDPERRFICHFPQDNTIWSIGSGYGGNALLGKKCMALRIGSYLGQHEGWLAEHMLILGVTSPQGETTYVAAAFPSACGKTNFAMMIPPKEYAGWKIETVGDDIAWMRVGPDGRLWAINPEAGYFGVAPGTNTKSNPNAMACVARDTLFTNVALTADGDVWWEGMDGEVPEELTDWQGRPWKKGSTEKAAHPNSRFTAPMTNNPVLSPKANEPMGVPISAIIFGGRRSNTVPLVLQAFNWTHGVFLGATMGSETTAAATGKVGVVRRDPMAMLPFCGYHMGDYLQHWLNMQKAIAHPPKIFQVNWFRQDKNGKFIWPGFGENMRVLEWIVNRVHGRVPTEETLLGWVPRADQGLNTKGLDLPRESLTEVTSIKPDEWKAELKNQESFFESLGLKAPEALTLQRKLLISRLES</sequence>
<keyword evidence="15" id="KW-0418">Kinase</keyword>
<keyword evidence="7 11" id="KW-0210">Decarboxylase</keyword>
<keyword evidence="9 11" id="KW-0464">Manganese</keyword>
<feature type="binding site" evidence="11">
    <location>
        <begin position="504"/>
        <end position="507"/>
    </location>
    <ligand>
        <name>GTP</name>
        <dbReference type="ChEBI" id="CHEBI:37565"/>
    </ligand>
</feature>
<evidence type="ECO:0000256" key="6">
    <source>
        <dbReference type="ARBA" id="ARBA00022741"/>
    </source>
</evidence>
<feature type="active site" evidence="11">
    <location>
        <position position="263"/>
    </location>
</feature>
<evidence type="ECO:0000256" key="5">
    <source>
        <dbReference type="ARBA" id="ARBA00022723"/>
    </source>
</evidence>
<feature type="binding site" evidence="11">
    <location>
        <begin position="262"/>
        <end position="267"/>
    </location>
    <ligand>
        <name>GTP</name>
        <dbReference type="ChEBI" id="CHEBI:37565"/>
    </ligand>
</feature>
<feature type="domain" description="Phosphoenolpyruvate carboxykinase GTP-utilising N-terminal" evidence="14">
    <location>
        <begin position="23"/>
        <end position="230"/>
    </location>
</feature>
<evidence type="ECO:0000256" key="10">
    <source>
        <dbReference type="ARBA" id="ARBA00023239"/>
    </source>
</evidence>
<dbReference type="InterPro" id="IPR018091">
    <property type="entry name" value="PEP_carboxykin_GTP_CS"/>
</dbReference>
<dbReference type="EC" id="4.1.1.32" evidence="11"/>
<evidence type="ECO:0000256" key="1">
    <source>
        <dbReference type="ARBA" id="ARBA00004742"/>
    </source>
</evidence>
<dbReference type="FunFam" id="3.40.449.10:FF:000005">
    <property type="entry name" value="Phosphoenolpyruvate carboxykinase [GTP]"/>
    <property type="match status" value="1"/>
</dbReference>
<dbReference type="InterPro" id="IPR035078">
    <property type="entry name" value="PEP_carboxykinase_GTP_N"/>
</dbReference>
<dbReference type="NCBIfam" id="NF003253">
    <property type="entry name" value="PRK04210.1"/>
    <property type="match status" value="1"/>
</dbReference>
<keyword evidence="4 11" id="KW-0312">Gluconeogenesis</keyword>
<dbReference type="EMBL" id="MPIN01000019">
    <property type="protein sequence ID" value="OJH34399.1"/>
    <property type="molecule type" value="Genomic_DNA"/>
</dbReference>
<feature type="region of interest" description="Disordered" evidence="12">
    <location>
        <begin position="361"/>
        <end position="388"/>
    </location>
</feature>
<dbReference type="Gene3D" id="3.40.449.10">
    <property type="entry name" value="Phosphoenolpyruvate Carboxykinase, domain 1"/>
    <property type="match status" value="1"/>
</dbReference>
<feature type="domain" description="Phosphoenolpyruvate carboxykinase C-terminal P-loop" evidence="13">
    <location>
        <begin position="235"/>
        <end position="590"/>
    </location>
</feature>
<feature type="binding site" evidence="11">
    <location>
        <position position="288"/>
    </location>
    <ligand>
        <name>Mn(2+)</name>
        <dbReference type="ChEBI" id="CHEBI:29035"/>
    </ligand>
</feature>
<dbReference type="Gene3D" id="2.170.8.10">
    <property type="entry name" value="Phosphoenolpyruvate Carboxykinase, domain 2"/>
    <property type="match status" value="1"/>
</dbReference>
<dbReference type="GO" id="GO:0030145">
    <property type="term" value="F:manganese ion binding"/>
    <property type="evidence" value="ECO:0007669"/>
    <property type="project" value="UniProtKB-UniRule"/>
</dbReference>
<feature type="binding site" evidence="11">
    <location>
        <position position="239"/>
    </location>
    <ligand>
        <name>Mn(2+)</name>
        <dbReference type="ChEBI" id="CHEBI:29035"/>
    </ligand>
</feature>
<comment type="function">
    <text evidence="11">Catalyzes the conversion of oxaloacetate (OAA) to phosphoenolpyruvate (PEP), the rate-limiting step in the metabolic pathway that produces glucose from lactate and other precursors derived from the citric acid cycle.</text>
</comment>
<dbReference type="GO" id="GO:0071333">
    <property type="term" value="P:cellular response to glucose stimulus"/>
    <property type="evidence" value="ECO:0007669"/>
    <property type="project" value="TreeGrafter"/>
</dbReference>
<feature type="binding site" evidence="11">
    <location>
        <begin position="210"/>
        <end position="212"/>
    </location>
    <ligand>
        <name>substrate</name>
    </ligand>
</feature>
<dbReference type="GO" id="GO:0033993">
    <property type="term" value="P:response to lipid"/>
    <property type="evidence" value="ECO:0007669"/>
    <property type="project" value="TreeGrafter"/>
</dbReference>
<feature type="compositionally biased region" description="Polar residues" evidence="12">
    <location>
        <begin position="379"/>
        <end position="388"/>
    </location>
</feature>
<dbReference type="GO" id="GO:0004613">
    <property type="term" value="F:phosphoenolpyruvate carboxykinase (GTP) activity"/>
    <property type="evidence" value="ECO:0007669"/>
    <property type="project" value="UniProtKB-UniRule"/>
</dbReference>
<comment type="subunit">
    <text evidence="3 11">Monomer.</text>
</comment>
<accession>A0A1L9AWL2</accession>
<comment type="pathway">
    <text evidence="1 11">Carbohydrate biosynthesis; gluconeogenesis.</text>
</comment>
<dbReference type="Pfam" id="PF00821">
    <property type="entry name" value="PEPCK_GTP"/>
    <property type="match status" value="1"/>
</dbReference>
<evidence type="ECO:0000256" key="12">
    <source>
        <dbReference type="SAM" id="MobiDB-lite"/>
    </source>
</evidence>
<keyword evidence="10 11" id="KW-0456">Lyase</keyword>
<comment type="cofactor">
    <cofactor evidence="11">
        <name>Mn(2+)</name>
        <dbReference type="ChEBI" id="CHEBI:29035"/>
    </cofactor>
    <text evidence="11">Binds 1 Mn(2+) ion per subunit.</text>
</comment>
<comment type="subcellular location">
    <subcellularLocation>
        <location evidence="11">Cytoplasm</location>
    </subcellularLocation>
</comment>
<dbReference type="SUPFAM" id="SSF53795">
    <property type="entry name" value="PEP carboxykinase-like"/>
    <property type="match status" value="1"/>
</dbReference>
<dbReference type="GO" id="GO:0046327">
    <property type="term" value="P:glycerol biosynthetic process from pyruvate"/>
    <property type="evidence" value="ECO:0007669"/>
    <property type="project" value="TreeGrafter"/>
</dbReference>
<keyword evidence="16" id="KW-1185">Reference proteome</keyword>
<dbReference type="InterPro" id="IPR008209">
    <property type="entry name" value="PEP_carboxykinase_GTP"/>
</dbReference>
<evidence type="ECO:0000256" key="11">
    <source>
        <dbReference type="HAMAP-Rule" id="MF_00452"/>
    </source>
</evidence>
<feature type="binding site" evidence="11">
    <location>
        <position position="219"/>
    </location>
    <ligand>
        <name>Mn(2+)</name>
        <dbReference type="ChEBI" id="CHEBI:29035"/>
    </ligand>
</feature>
<dbReference type="InterPro" id="IPR013035">
    <property type="entry name" value="PEP_carboxykinase_C"/>
</dbReference>
<dbReference type="GO" id="GO:0006094">
    <property type="term" value="P:gluconeogenesis"/>
    <property type="evidence" value="ECO:0007669"/>
    <property type="project" value="UniProtKB-UniRule"/>
</dbReference>
<feature type="binding site" evidence="11">
    <location>
        <position position="261"/>
    </location>
    <ligand>
        <name>substrate</name>
    </ligand>
</feature>
<feature type="binding site" evidence="11">
    <location>
        <begin position="378"/>
        <end position="380"/>
    </location>
    <ligand>
        <name>substrate</name>
    </ligand>
</feature>
<proteinExistence type="inferred from homology"/>
<dbReference type="PANTHER" id="PTHR11561:SF0">
    <property type="entry name" value="PHOSPHOENOLPYRUVATE CARBOXYKINASE [GTP]-RELATED"/>
    <property type="match status" value="1"/>
</dbReference>
<dbReference type="GO" id="GO:0006107">
    <property type="term" value="P:oxaloacetate metabolic process"/>
    <property type="evidence" value="ECO:0007669"/>
    <property type="project" value="TreeGrafter"/>
</dbReference>
<dbReference type="SUPFAM" id="SSF68923">
    <property type="entry name" value="PEP carboxykinase N-terminal domain"/>
    <property type="match status" value="1"/>
</dbReference>
<dbReference type="GO" id="GO:0042594">
    <property type="term" value="P:response to starvation"/>
    <property type="evidence" value="ECO:0007669"/>
    <property type="project" value="TreeGrafter"/>
</dbReference>
<evidence type="ECO:0000313" key="15">
    <source>
        <dbReference type="EMBL" id="OJH34399.1"/>
    </source>
</evidence>
<keyword evidence="15" id="KW-0670">Pyruvate</keyword>
<keyword evidence="6 11" id="KW-0547">Nucleotide-binding</keyword>
<feature type="binding site" evidence="11">
    <location>
        <position position="380"/>
    </location>
    <ligand>
        <name>GTP</name>
        <dbReference type="ChEBI" id="CHEBI:37565"/>
    </ligand>
</feature>
<dbReference type="GO" id="GO:0019543">
    <property type="term" value="P:propionate catabolic process"/>
    <property type="evidence" value="ECO:0007669"/>
    <property type="project" value="TreeGrafter"/>
</dbReference>
<dbReference type="InterPro" id="IPR035077">
    <property type="entry name" value="PEP_carboxykinase_GTP_C"/>
</dbReference>
<keyword evidence="5 11" id="KW-0479">Metal-binding</keyword>
<comment type="catalytic activity">
    <reaction evidence="11">
        <text>oxaloacetate + GTP = phosphoenolpyruvate + GDP + CO2</text>
        <dbReference type="Rhea" id="RHEA:10388"/>
        <dbReference type="ChEBI" id="CHEBI:16452"/>
        <dbReference type="ChEBI" id="CHEBI:16526"/>
        <dbReference type="ChEBI" id="CHEBI:37565"/>
        <dbReference type="ChEBI" id="CHEBI:58189"/>
        <dbReference type="ChEBI" id="CHEBI:58702"/>
        <dbReference type="EC" id="4.1.1.32"/>
    </reaction>
</comment>
<organism evidence="15 16">
    <name type="scientific">Cystobacter ferrugineus</name>
    <dbReference type="NCBI Taxonomy" id="83449"/>
    <lineage>
        <taxon>Bacteria</taxon>
        <taxon>Pseudomonadati</taxon>
        <taxon>Myxococcota</taxon>
        <taxon>Myxococcia</taxon>
        <taxon>Myxococcales</taxon>
        <taxon>Cystobacterineae</taxon>
        <taxon>Archangiaceae</taxon>
        <taxon>Cystobacter</taxon>
    </lineage>
</organism>
<dbReference type="AlphaFoldDB" id="A0A1L9AWL2"/>
<protein>
    <recommendedName>
        <fullName evidence="11">Phosphoenolpyruvate carboxykinase [GTP]</fullName>
        <shortName evidence="11">PEP carboxykinase</shortName>
        <shortName evidence="11">PEPCK</shortName>
        <ecNumber evidence="11">4.1.1.32</ecNumber>
    </recommendedName>
    <alternativeName>
        <fullName evidence="11">GTP-dependent phosphoenolpyruvate carboxykinase</fullName>
        <shortName evidence="11">GTP-PEPCK</shortName>
    </alternativeName>
</protein>
<evidence type="ECO:0000256" key="8">
    <source>
        <dbReference type="ARBA" id="ARBA00023134"/>
    </source>
</evidence>
<feature type="binding site" evidence="11">
    <location>
        <position position="411"/>
    </location>
    <ligand>
        <name>GTP</name>
        <dbReference type="ChEBI" id="CHEBI:37565"/>
    </ligand>
</feature>
<dbReference type="OrthoDB" id="9758871at2"/>
<comment type="similarity">
    <text evidence="2 11">Belongs to the phosphoenolpyruvate carboxykinase [GTP] family.</text>
</comment>
<evidence type="ECO:0000259" key="13">
    <source>
        <dbReference type="Pfam" id="PF00821"/>
    </source>
</evidence>
<dbReference type="Proteomes" id="UP000182229">
    <property type="component" value="Unassembled WGS sequence"/>
</dbReference>
<dbReference type="PROSITE" id="PS00505">
    <property type="entry name" value="PEPCK_GTP"/>
    <property type="match status" value="1"/>
</dbReference>
<reference evidence="16" key="1">
    <citation type="submission" date="2016-11" db="EMBL/GenBank/DDBJ databases">
        <authorList>
            <person name="Shukria A."/>
            <person name="Stevens D.C."/>
        </authorList>
    </citation>
    <scope>NUCLEOTIDE SEQUENCE [LARGE SCALE GENOMIC DNA]</scope>
    <source>
        <strain evidence="16">Cbfe23</strain>
    </source>
</reference>
<evidence type="ECO:0000256" key="9">
    <source>
        <dbReference type="ARBA" id="ARBA00023211"/>
    </source>
</evidence>
<evidence type="ECO:0000256" key="7">
    <source>
        <dbReference type="ARBA" id="ARBA00022793"/>
    </source>
</evidence>
<keyword evidence="11" id="KW-0963">Cytoplasm</keyword>
<dbReference type="Gene3D" id="3.90.228.20">
    <property type="match status" value="1"/>
</dbReference>
<dbReference type="GO" id="GO:0016301">
    <property type="term" value="F:kinase activity"/>
    <property type="evidence" value="ECO:0007669"/>
    <property type="project" value="UniProtKB-KW"/>
</dbReference>